<evidence type="ECO:0000256" key="1">
    <source>
        <dbReference type="SAM" id="SignalP"/>
    </source>
</evidence>
<feature type="domain" description="Right handed beta helix" evidence="2">
    <location>
        <begin position="238"/>
        <end position="370"/>
    </location>
</feature>
<dbReference type="InterPro" id="IPR012334">
    <property type="entry name" value="Pectin_lyas_fold"/>
</dbReference>
<dbReference type="Gene3D" id="2.160.20.10">
    <property type="entry name" value="Single-stranded right-handed beta-helix, Pectin lyase-like"/>
    <property type="match status" value="1"/>
</dbReference>
<dbReference type="EMBL" id="MDJD01000034">
    <property type="protein sequence ID" value="OEK08505.1"/>
    <property type="molecule type" value="Genomic_DNA"/>
</dbReference>
<keyword evidence="4" id="KW-1185">Reference proteome</keyword>
<dbReference type="InterPro" id="IPR039448">
    <property type="entry name" value="Beta_helix"/>
</dbReference>
<dbReference type="InterPro" id="IPR006626">
    <property type="entry name" value="PbH1"/>
</dbReference>
<reference evidence="3 4" key="1">
    <citation type="submission" date="2016-05" db="EMBL/GenBank/DDBJ databases">
        <title>Draft Genome Sequence of Algibacter sp. Strain SK-16 Isolated from the Surface Water of Aburatsubo Inlet.</title>
        <authorList>
            <person name="Wong S.-K."/>
            <person name="Yoshizawa S."/>
            <person name="Nakajima Y."/>
            <person name="Ogura Y."/>
            <person name="Tetsuya H."/>
            <person name="Hamasaki K."/>
        </authorList>
    </citation>
    <scope>NUCLEOTIDE SEQUENCE [LARGE SCALE GENOMIC DNA]</scope>
    <source>
        <strain evidence="3 4">SK-16</strain>
    </source>
</reference>
<evidence type="ECO:0000313" key="4">
    <source>
        <dbReference type="Proteomes" id="UP000095713"/>
    </source>
</evidence>
<dbReference type="STRING" id="1849968.A8C32_03370"/>
<dbReference type="SMART" id="SM00710">
    <property type="entry name" value="PbH1"/>
    <property type="match status" value="7"/>
</dbReference>
<accession>A0A1E5TAT9</accession>
<dbReference type="SUPFAM" id="SSF51126">
    <property type="entry name" value="Pectin lyase-like"/>
    <property type="match status" value="1"/>
</dbReference>
<dbReference type="Proteomes" id="UP000095713">
    <property type="component" value="Unassembled WGS sequence"/>
</dbReference>
<comment type="caution">
    <text evidence="3">The sequence shown here is derived from an EMBL/GenBank/DDBJ whole genome shotgun (WGS) entry which is preliminary data.</text>
</comment>
<dbReference type="Pfam" id="PF13229">
    <property type="entry name" value="Beta_helix"/>
    <property type="match status" value="1"/>
</dbReference>
<feature type="chain" id="PRO_5009186231" description="Right handed beta helix domain-containing protein" evidence="1">
    <location>
        <begin position="25"/>
        <end position="470"/>
    </location>
</feature>
<sequence length="470" mass="52677">MTNLFTLKKQALLVLLVCSVFSCFEDSDDLRFQSVDKPLSLTDPNNPNPFSGVMSAVETMPYNEIPSKKYIIELDRWDIPNNRTEPIKTTDNIQSAIDWAVSEGYGQICLPEGHYLIGKYGNDIYQAGLELKGNMAFLLNENAVIEMAPNNKWNYCAISISNKSHVVLSGGTILGERYNHEYTPRPSDGAVTHDEGHLICLEGESENVTIENMVLGKANGDGVLIVGSKQGEEQKLKNIVIKRNNFSDNRRQGISIVGGADILIENNEIHHTIGTSPQFGIDLEGAGRINENVIIKNNYFHHNRGGDIVNTDGKNVLIENNILLQGEEGKYIDGPIVYWKKGDLTIRNNNITMTSVSVNNWNGIIMYSNDAPKTNPATTYIYENTCNNCGFYMYKGADLVVRDNYLNNGHLVFWKMSNLTIENNKVEHPNKCWAYRFLEVSGSANGNTYNNENFDIPLQPNTTWDGCWIN</sequence>
<organism evidence="3 4">
    <name type="scientific">Flavivirga aquatica</name>
    <dbReference type="NCBI Taxonomy" id="1849968"/>
    <lineage>
        <taxon>Bacteria</taxon>
        <taxon>Pseudomonadati</taxon>
        <taxon>Bacteroidota</taxon>
        <taxon>Flavobacteriia</taxon>
        <taxon>Flavobacteriales</taxon>
        <taxon>Flavobacteriaceae</taxon>
        <taxon>Flavivirga</taxon>
    </lineage>
</organism>
<keyword evidence="1" id="KW-0732">Signal</keyword>
<feature type="signal peptide" evidence="1">
    <location>
        <begin position="1"/>
        <end position="24"/>
    </location>
</feature>
<dbReference type="AlphaFoldDB" id="A0A1E5TAT9"/>
<protein>
    <recommendedName>
        <fullName evidence="2">Right handed beta helix domain-containing protein</fullName>
    </recommendedName>
</protein>
<dbReference type="OrthoDB" id="253409at2"/>
<evidence type="ECO:0000259" key="2">
    <source>
        <dbReference type="Pfam" id="PF13229"/>
    </source>
</evidence>
<name>A0A1E5TAT9_9FLAO</name>
<dbReference type="InterPro" id="IPR011050">
    <property type="entry name" value="Pectin_lyase_fold/virulence"/>
</dbReference>
<dbReference type="RefSeq" id="WP_069830012.1">
    <property type="nucleotide sequence ID" value="NZ_MDJD01000034.1"/>
</dbReference>
<proteinExistence type="predicted"/>
<evidence type="ECO:0000313" key="3">
    <source>
        <dbReference type="EMBL" id="OEK08505.1"/>
    </source>
</evidence>
<gene>
    <name evidence="3" type="ORF">A8C32_03370</name>
</gene>